<feature type="transmembrane region" description="Helical" evidence="5">
    <location>
        <begin position="399"/>
        <end position="420"/>
    </location>
</feature>
<dbReference type="InterPro" id="IPR020846">
    <property type="entry name" value="MFS_dom"/>
</dbReference>
<dbReference type="FunFam" id="1.20.1250.20:FF:000941">
    <property type="entry name" value="Uncharacterized protein"/>
    <property type="match status" value="1"/>
</dbReference>
<feature type="transmembrane region" description="Helical" evidence="5">
    <location>
        <begin position="366"/>
        <end position="387"/>
    </location>
</feature>
<keyword evidence="6" id="KW-0732">Signal</keyword>
<reference evidence="8" key="1">
    <citation type="submission" date="2023-10" db="EMBL/GenBank/DDBJ databases">
        <title>Genome assembly of Pristionchus species.</title>
        <authorList>
            <person name="Yoshida K."/>
            <person name="Sommer R.J."/>
        </authorList>
    </citation>
    <scope>NUCLEOTIDE SEQUENCE</scope>
    <source>
        <strain evidence="8">RS5133</strain>
    </source>
</reference>
<dbReference type="GO" id="GO:0022857">
    <property type="term" value="F:transmembrane transporter activity"/>
    <property type="evidence" value="ECO:0007669"/>
    <property type="project" value="InterPro"/>
</dbReference>
<keyword evidence="9" id="KW-1185">Reference proteome</keyword>
<proteinExistence type="predicted"/>
<dbReference type="GO" id="GO:0016020">
    <property type="term" value="C:membrane"/>
    <property type="evidence" value="ECO:0007669"/>
    <property type="project" value="UniProtKB-SubCell"/>
</dbReference>
<organism evidence="8 9">
    <name type="scientific">Pristionchus fissidentatus</name>
    <dbReference type="NCBI Taxonomy" id="1538716"/>
    <lineage>
        <taxon>Eukaryota</taxon>
        <taxon>Metazoa</taxon>
        <taxon>Ecdysozoa</taxon>
        <taxon>Nematoda</taxon>
        <taxon>Chromadorea</taxon>
        <taxon>Rhabditida</taxon>
        <taxon>Rhabditina</taxon>
        <taxon>Diplogasteromorpha</taxon>
        <taxon>Diplogasteroidea</taxon>
        <taxon>Neodiplogasteridae</taxon>
        <taxon>Pristionchus</taxon>
    </lineage>
</organism>
<feature type="signal peptide" evidence="6">
    <location>
        <begin position="1"/>
        <end position="24"/>
    </location>
</feature>
<dbReference type="InterPro" id="IPR011701">
    <property type="entry name" value="MFS"/>
</dbReference>
<dbReference type="PANTHER" id="PTHR11662">
    <property type="entry name" value="SOLUTE CARRIER FAMILY 17"/>
    <property type="match status" value="1"/>
</dbReference>
<evidence type="ECO:0000313" key="9">
    <source>
        <dbReference type="Proteomes" id="UP001432322"/>
    </source>
</evidence>
<feature type="chain" id="PRO_5043372082" description="Major facilitator superfamily (MFS) profile domain-containing protein" evidence="6">
    <location>
        <begin position="25"/>
        <end position="460"/>
    </location>
</feature>
<dbReference type="InterPro" id="IPR050382">
    <property type="entry name" value="MFS_Na/Anion_cotransporter"/>
</dbReference>
<keyword evidence="2 5" id="KW-0812">Transmembrane</keyword>
<feature type="domain" description="Major facilitator superfamily (MFS) profile" evidence="7">
    <location>
        <begin position="11"/>
        <end position="458"/>
    </location>
</feature>
<feature type="transmembrane region" description="Helical" evidence="5">
    <location>
        <begin position="269"/>
        <end position="289"/>
    </location>
</feature>
<evidence type="ECO:0000256" key="3">
    <source>
        <dbReference type="ARBA" id="ARBA00022989"/>
    </source>
</evidence>
<dbReference type="SUPFAM" id="SSF103473">
    <property type="entry name" value="MFS general substrate transporter"/>
    <property type="match status" value="1"/>
</dbReference>
<evidence type="ECO:0000256" key="6">
    <source>
        <dbReference type="SAM" id="SignalP"/>
    </source>
</evidence>
<feature type="non-terminal residue" evidence="8">
    <location>
        <position position="1"/>
    </location>
</feature>
<name>A0AAV5VVD3_9BILA</name>
<dbReference type="AlphaFoldDB" id="A0AAV5VVD3"/>
<dbReference type="Gene3D" id="1.20.1250.20">
    <property type="entry name" value="MFS general substrate transporter like domains"/>
    <property type="match status" value="2"/>
</dbReference>
<evidence type="ECO:0000256" key="5">
    <source>
        <dbReference type="SAM" id="Phobius"/>
    </source>
</evidence>
<evidence type="ECO:0000256" key="1">
    <source>
        <dbReference type="ARBA" id="ARBA00004141"/>
    </source>
</evidence>
<feature type="transmembrane region" description="Helical" evidence="5">
    <location>
        <begin position="340"/>
        <end position="360"/>
    </location>
</feature>
<protein>
    <recommendedName>
        <fullName evidence="7">Major facilitator superfamily (MFS) profile domain-containing protein</fullName>
    </recommendedName>
</protein>
<dbReference type="GO" id="GO:0006820">
    <property type="term" value="P:monoatomic anion transport"/>
    <property type="evidence" value="ECO:0007669"/>
    <property type="project" value="TreeGrafter"/>
</dbReference>
<feature type="non-terminal residue" evidence="8">
    <location>
        <position position="460"/>
    </location>
</feature>
<keyword evidence="4 5" id="KW-0472">Membrane</keyword>
<keyword evidence="3 5" id="KW-1133">Transmembrane helix</keyword>
<feature type="transmembrane region" description="Helical" evidence="5">
    <location>
        <begin position="81"/>
        <end position="101"/>
    </location>
</feature>
<sequence>FFSIHSHRLIVCLLLLIANYFGSANSMGMSTGIVCMVNSTLSVDKFAKADNSQCAVKQDSDFDDEFAIPGTMEWTPSQQSLLLSARFYGSFITVAFTGIIADRFGPDLVLTIVLILSSLITILTPPLAYANYHLLLVSRFVMGVVESFHLPSINCLAARWFPTGEKTIAASMFTAGYQFASGFSSLFAASLCKSSLFGGWPSIFYIFGGSCGVFIVLWIIFGIGGPSGNRWLSEKERKYLEDRIKIKMKGGKRTVPFSRILFSSPVHSVLLCNFAFAFSTSIMTAFLPLFLRELGLSIDTIGWYTLTPFLAQIAGKVVIAPSIDYCASRDILSLTTATKIAQSMGSFGASAALLLLSFLPSCENPTAAFCILLGYGLVYAGGTSGFYTSMLSLSPSNIGTIASMFAVSRVAAAVSSTSIVNALTASGTPLKWTFVYAIAALFQLIGGLHFLIFGTSECLS</sequence>
<gene>
    <name evidence="8" type="ORF">PFISCL1PPCAC_14777</name>
</gene>
<dbReference type="InterPro" id="IPR036259">
    <property type="entry name" value="MFS_trans_sf"/>
</dbReference>
<dbReference type="EMBL" id="BTSY01000004">
    <property type="protein sequence ID" value="GMT23480.1"/>
    <property type="molecule type" value="Genomic_DNA"/>
</dbReference>
<feature type="transmembrane region" description="Helical" evidence="5">
    <location>
        <begin position="432"/>
        <end position="453"/>
    </location>
</feature>
<evidence type="ECO:0000256" key="4">
    <source>
        <dbReference type="ARBA" id="ARBA00023136"/>
    </source>
</evidence>
<dbReference type="PANTHER" id="PTHR11662:SF405">
    <property type="entry name" value="PROTEIN CBG12249"/>
    <property type="match status" value="1"/>
</dbReference>
<evidence type="ECO:0000259" key="7">
    <source>
        <dbReference type="PROSITE" id="PS50850"/>
    </source>
</evidence>
<evidence type="ECO:0000256" key="2">
    <source>
        <dbReference type="ARBA" id="ARBA00022692"/>
    </source>
</evidence>
<dbReference type="Proteomes" id="UP001432322">
    <property type="component" value="Unassembled WGS sequence"/>
</dbReference>
<feature type="transmembrane region" description="Helical" evidence="5">
    <location>
        <begin position="203"/>
        <end position="225"/>
    </location>
</feature>
<feature type="transmembrane region" description="Helical" evidence="5">
    <location>
        <begin position="108"/>
        <end position="128"/>
    </location>
</feature>
<dbReference type="PROSITE" id="PS50850">
    <property type="entry name" value="MFS"/>
    <property type="match status" value="1"/>
</dbReference>
<evidence type="ECO:0000313" key="8">
    <source>
        <dbReference type="EMBL" id="GMT23480.1"/>
    </source>
</evidence>
<comment type="caution">
    <text evidence="8">The sequence shown here is derived from an EMBL/GenBank/DDBJ whole genome shotgun (WGS) entry which is preliminary data.</text>
</comment>
<accession>A0AAV5VVD3</accession>
<comment type="subcellular location">
    <subcellularLocation>
        <location evidence="1">Membrane</location>
        <topology evidence="1">Multi-pass membrane protein</topology>
    </subcellularLocation>
</comment>
<dbReference type="Pfam" id="PF07690">
    <property type="entry name" value="MFS_1"/>
    <property type="match status" value="1"/>
</dbReference>